<gene>
    <name evidence="2" type="ORF">EVAR_24243_1</name>
</gene>
<evidence type="ECO:0000313" key="3">
    <source>
        <dbReference type="Proteomes" id="UP000299102"/>
    </source>
</evidence>
<feature type="region of interest" description="Disordered" evidence="1">
    <location>
        <begin position="49"/>
        <end position="77"/>
    </location>
</feature>
<comment type="caution">
    <text evidence="2">The sequence shown here is derived from an EMBL/GenBank/DDBJ whole genome shotgun (WGS) entry which is preliminary data.</text>
</comment>
<evidence type="ECO:0000313" key="2">
    <source>
        <dbReference type="EMBL" id="GBP46049.1"/>
    </source>
</evidence>
<organism evidence="2 3">
    <name type="scientific">Eumeta variegata</name>
    <name type="common">Bagworm moth</name>
    <name type="synonym">Eumeta japonica</name>
    <dbReference type="NCBI Taxonomy" id="151549"/>
    <lineage>
        <taxon>Eukaryota</taxon>
        <taxon>Metazoa</taxon>
        <taxon>Ecdysozoa</taxon>
        <taxon>Arthropoda</taxon>
        <taxon>Hexapoda</taxon>
        <taxon>Insecta</taxon>
        <taxon>Pterygota</taxon>
        <taxon>Neoptera</taxon>
        <taxon>Endopterygota</taxon>
        <taxon>Lepidoptera</taxon>
        <taxon>Glossata</taxon>
        <taxon>Ditrysia</taxon>
        <taxon>Tineoidea</taxon>
        <taxon>Psychidae</taxon>
        <taxon>Oiketicinae</taxon>
        <taxon>Eumeta</taxon>
    </lineage>
</organism>
<protein>
    <submittedName>
        <fullName evidence="2">Uncharacterized protein</fullName>
    </submittedName>
</protein>
<dbReference type="AlphaFoldDB" id="A0A4C1W692"/>
<reference evidence="2 3" key="1">
    <citation type="journal article" date="2019" name="Commun. Biol.">
        <title>The bagworm genome reveals a unique fibroin gene that provides high tensile strength.</title>
        <authorList>
            <person name="Kono N."/>
            <person name="Nakamura H."/>
            <person name="Ohtoshi R."/>
            <person name="Tomita M."/>
            <person name="Numata K."/>
            <person name="Arakawa K."/>
        </authorList>
    </citation>
    <scope>NUCLEOTIDE SEQUENCE [LARGE SCALE GENOMIC DNA]</scope>
</reference>
<feature type="region of interest" description="Disordered" evidence="1">
    <location>
        <begin position="93"/>
        <end position="115"/>
    </location>
</feature>
<evidence type="ECO:0000256" key="1">
    <source>
        <dbReference type="SAM" id="MobiDB-lite"/>
    </source>
</evidence>
<dbReference type="EMBL" id="BGZK01000475">
    <property type="protein sequence ID" value="GBP46049.1"/>
    <property type="molecule type" value="Genomic_DNA"/>
</dbReference>
<proteinExistence type="predicted"/>
<dbReference type="Proteomes" id="UP000299102">
    <property type="component" value="Unassembled WGS sequence"/>
</dbReference>
<sequence>MRSVRSFVGLPHPICGCRGPNLKISRDNRRSRGVVSGYTDIILDRPVSGSDGEVKCAPRTQGVAERGESTGKGRGATTRIALMSALRIPGAMRAHDGRDAGSQHAGGALPETISP</sequence>
<keyword evidence="3" id="KW-1185">Reference proteome</keyword>
<accession>A0A4C1W692</accession>
<name>A0A4C1W692_EUMVA</name>